<keyword evidence="2" id="KW-1185">Reference proteome</keyword>
<dbReference type="Proteomes" id="UP001488805">
    <property type="component" value="Unassembled WGS sequence"/>
</dbReference>
<dbReference type="AlphaFoldDB" id="A0AAW1F109"/>
<gene>
    <name evidence="1" type="ORF">VZT92_014751</name>
</gene>
<reference evidence="1 2" key="1">
    <citation type="journal article" date="2024" name="Genome Biol. Evol.">
        <title>Chromosome-level genome assembly of the viviparous eelpout Zoarces viviparus.</title>
        <authorList>
            <person name="Fuhrmann N."/>
            <person name="Brasseur M.V."/>
            <person name="Bakowski C.E."/>
            <person name="Podsiadlowski L."/>
            <person name="Prost S."/>
            <person name="Krehenwinkel H."/>
            <person name="Mayer C."/>
        </authorList>
    </citation>
    <scope>NUCLEOTIDE SEQUENCE [LARGE SCALE GENOMIC DNA]</scope>
    <source>
        <strain evidence="1">NO-MEL_2022_Ind0_liver</strain>
    </source>
</reference>
<protein>
    <submittedName>
        <fullName evidence="1">Uncharacterized protein</fullName>
    </submittedName>
</protein>
<accession>A0AAW1F109</accession>
<dbReference type="EMBL" id="JBCEZU010000112">
    <property type="protein sequence ID" value="KAK9528278.1"/>
    <property type="molecule type" value="Genomic_DNA"/>
</dbReference>
<sequence length="116" mass="12802">MSRHATDFHESVPADHVLNSAAVLFPGAFDQHGCPLIVFPADEQAKLSPELCKAEVVDFIHYFLCLHNKKQEKESLVSVVADLRHASLPTTRVVAETLLLLEVLSGPSTLLWIQTT</sequence>
<proteinExistence type="predicted"/>
<evidence type="ECO:0000313" key="2">
    <source>
        <dbReference type="Proteomes" id="UP001488805"/>
    </source>
</evidence>
<comment type="caution">
    <text evidence="1">The sequence shown here is derived from an EMBL/GenBank/DDBJ whole genome shotgun (WGS) entry which is preliminary data.</text>
</comment>
<name>A0AAW1F109_ZOAVI</name>
<organism evidence="1 2">
    <name type="scientific">Zoarces viviparus</name>
    <name type="common">Viviparous eelpout</name>
    <name type="synonym">Blennius viviparus</name>
    <dbReference type="NCBI Taxonomy" id="48416"/>
    <lineage>
        <taxon>Eukaryota</taxon>
        <taxon>Metazoa</taxon>
        <taxon>Chordata</taxon>
        <taxon>Craniata</taxon>
        <taxon>Vertebrata</taxon>
        <taxon>Euteleostomi</taxon>
        <taxon>Actinopterygii</taxon>
        <taxon>Neopterygii</taxon>
        <taxon>Teleostei</taxon>
        <taxon>Neoteleostei</taxon>
        <taxon>Acanthomorphata</taxon>
        <taxon>Eupercaria</taxon>
        <taxon>Perciformes</taxon>
        <taxon>Cottioidei</taxon>
        <taxon>Zoarcales</taxon>
        <taxon>Zoarcidae</taxon>
        <taxon>Zoarcinae</taxon>
        <taxon>Zoarces</taxon>
    </lineage>
</organism>
<evidence type="ECO:0000313" key="1">
    <source>
        <dbReference type="EMBL" id="KAK9528278.1"/>
    </source>
</evidence>